<dbReference type="Proteomes" id="UP000085678">
    <property type="component" value="Unplaced"/>
</dbReference>
<name>A0A1S3HPX3_LINAN</name>
<sequence length="399" mass="43070">MNSVGMSKVYVIYLILGVFVVGSFIMLRRTVCRNYGVRCAGVNSFDVSCGTGTSSQWGISYSGADAAQVYADGKAATCNFTEEFDTSTGVTRYYFSNIHQNNGVDCGRKKHGNAEIYSVNIVVQESANTRVVSDQVYTITCPYIVTGQGSSNNPATITIGQSSTIPKVEPGAALASGTLDLTVVDAQNATVTSVVLGHPIRLLAIYKNNAPAEQGLMVIGCEARDAQPFTLQHFFLVAGCGQGDVIKSNEGFTTVGYESISPFFKAFAFTQKNTILFACDFALCPIAGRCDGSSCTPVGRRKRSLVNSTMVTSQPVRILSSGDYASSQFCQNQSEKSSMCFQSIGFIISMTVLGCIIVILFVIVTVLTIRYFRSRPNTTKSVKKSRDSRSRPRSVQRTV</sequence>
<gene>
    <name evidence="5" type="primary">LOC106157127</name>
</gene>
<reference evidence="5" key="1">
    <citation type="submission" date="2025-08" db="UniProtKB">
        <authorList>
            <consortium name="RefSeq"/>
        </authorList>
    </citation>
    <scope>IDENTIFICATION</scope>
    <source>
        <tissue evidence="5">Gonads</tissue>
    </source>
</reference>
<keyword evidence="4" id="KW-1185">Reference proteome</keyword>
<keyword evidence="2" id="KW-0812">Transmembrane</keyword>
<evidence type="ECO:0000313" key="5">
    <source>
        <dbReference type="RefSeq" id="XP_013388087.1"/>
    </source>
</evidence>
<accession>A0A1S3HPX3</accession>
<dbReference type="KEGG" id="lak:106157127"/>
<evidence type="ECO:0000256" key="1">
    <source>
        <dbReference type="SAM" id="MobiDB-lite"/>
    </source>
</evidence>
<keyword evidence="2" id="KW-0472">Membrane</keyword>
<dbReference type="InterPro" id="IPR057371">
    <property type="entry name" value="VERL_C"/>
</dbReference>
<dbReference type="Pfam" id="PF25272">
    <property type="entry name" value="VERL_C"/>
    <property type="match status" value="1"/>
</dbReference>
<dbReference type="RefSeq" id="XP_013388087.1">
    <property type="nucleotide sequence ID" value="XM_013532633.1"/>
</dbReference>
<protein>
    <submittedName>
        <fullName evidence="5">Uncharacterized protein LOC106157127 isoform X1</fullName>
    </submittedName>
</protein>
<proteinExistence type="predicted"/>
<feature type="transmembrane region" description="Helical" evidence="2">
    <location>
        <begin position="9"/>
        <end position="27"/>
    </location>
</feature>
<dbReference type="PROSITE" id="PS51034">
    <property type="entry name" value="ZP_2"/>
    <property type="match status" value="1"/>
</dbReference>
<dbReference type="InterPro" id="IPR001507">
    <property type="entry name" value="ZP_dom"/>
</dbReference>
<dbReference type="InParanoid" id="A0A1S3HPX3"/>
<evidence type="ECO:0000259" key="3">
    <source>
        <dbReference type="PROSITE" id="PS51034"/>
    </source>
</evidence>
<feature type="domain" description="ZP" evidence="3">
    <location>
        <begin position="38"/>
        <end position="302"/>
    </location>
</feature>
<dbReference type="OrthoDB" id="6127451at2759"/>
<organism evidence="4 5">
    <name type="scientific">Lingula anatina</name>
    <name type="common">Brachiopod</name>
    <name type="synonym">Lingula unguis</name>
    <dbReference type="NCBI Taxonomy" id="7574"/>
    <lineage>
        <taxon>Eukaryota</taxon>
        <taxon>Metazoa</taxon>
        <taxon>Spiralia</taxon>
        <taxon>Lophotrochozoa</taxon>
        <taxon>Brachiopoda</taxon>
        <taxon>Linguliformea</taxon>
        <taxon>Lingulata</taxon>
        <taxon>Lingulida</taxon>
        <taxon>Linguloidea</taxon>
        <taxon>Lingulidae</taxon>
        <taxon>Lingula</taxon>
    </lineage>
</organism>
<dbReference type="AlphaFoldDB" id="A0A1S3HPX3"/>
<evidence type="ECO:0000313" key="4">
    <source>
        <dbReference type="Proteomes" id="UP000085678"/>
    </source>
</evidence>
<feature type="transmembrane region" description="Helical" evidence="2">
    <location>
        <begin position="344"/>
        <end position="372"/>
    </location>
</feature>
<keyword evidence="2" id="KW-1133">Transmembrane helix</keyword>
<dbReference type="GeneID" id="106157127"/>
<feature type="region of interest" description="Disordered" evidence="1">
    <location>
        <begin position="380"/>
        <end position="399"/>
    </location>
</feature>
<evidence type="ECO:0000256" key="2">
    <source>
        <dbReference type="SAM" id="Phobius"/>
    </source>
</evidence>